<gene>
    <name evidence="1" type="ORF">GR702_09075</name>
</gene>
<reference evidence="1 2" key="1">
    <citation type="submission" date="2019-12" db="EMBL/GenBank/DDBJ databases">
        <authorList>
            <person name="Feng G."/>
            <person name="Zhu H."/>
        </authorList>
    </citation>
    <scope>NUCLEOTIDE SEQUENCE [LARGE SCALE GENOMIC DNA]</scope>
    <source>
        <strain evidence="1 2">FGD1</strain>
    </source>
</reference>
<dbReference type="Proteomes" id="UP000465810">
    <property type="component" value="Unassembled WGS sequence"/>
</dbReference>
<protein>
    <submittedName>
        <fullName evidence="1">Uncharacterized protein</fullName>
    </submittedName>
</protein>
<name>A0A7X4GHJ6_9SPHN</name>
<proteinExistence type="predicted"/>
<accession>A0A7X4GHJ6</accession>
<comment type="caution">
    <text evidence="1">The sequence shown here is derived from an EMBL/GenBank/DDBJ whole genome shotgun (WGS) entry which is preliminary data.</text>
</comment>
<dbReference type="RefSeq" id="WP_160985566.1">
    <property type="nucleotide sequence ID" value="NZ_WVTD01000005.1"/>
</dbReference>
<sequence length="76" mass="8153">MTNEAREARLDELARSLADIAFGIVPDSAEASGLLAQAAHIVALKDLTPMEFARAQLEAAEDHYARVAASEKDCPE</sequence>
<evidence type="ECO:0000313" key="2">
    <source>
        <dbReference type="Proteomes" id="UP000465810"/>
    </source>
</evidence>
<evidence type="ECO:0000313" key="1">
    <source>
        <dbReference type="EMBL" id="MYL97922.1"/>
    </source>
</evidence>
<keyword evidence="2" id="KW-1185">Reference proteome</keyword>
<dbReference type="AlphaFoldDB" id="A0A7X4GHJ6"/>
<dbReference type="EMBL" id="WVTD01000005">
    <property type="protein sequence ID" value="MYL97922.1"/>
    <property type="molecule type" value="Genomic_DNA"/>
</dbReference>
<organism evidence="1 2">
    <name type="scientific">Novosphingobium silvae</name>
    <dbReference type="NCBI Taxonomy" id="2692619"/>
    <lineage>
        <taxon>Bacteria</taxon>
        <taxon>Pseudomonadati</taxon>
        <taxon>Pseudomonadota</taxon>
        <taxon>Alphaproteobacteria</taxon>
        <taxon>Sphingomonadales</taxon>
        <taxon>Sphingomonadaceae</taxon>
        <taxon>Novosphingobium</taxon>
    </lineage>
</organism>